<feature type="domain" description="DUF7869" evidence="1">
    <location>
        <begin position="95"/>
        <end position="242"/>
    </location>
</feature>
<proteinExistence type="predicted"/>
<dbReference type="EMBL" id="HBUF01593549">
    <property type="protein sequence ID" value="CAG6774077.1"/>
    <property type="molecule type" value="Transcribed_RNA"/>
</dbReference>
<reference evidence="2" key="1">
    <citation type="submission" date="2021-05" db="EMBL/GenBank/DDBJ databases">
        <authorList>
            <person name="Alioto T."/>
            <person name="Alioto T."/>
            <person name="Gomez Garrido J."/>
        </authorList>
    </citation>
    <scope>NUCLEOTIDE SEQUENCE</scope>
</reference>
<accession>A0A8D9AZS6</accession>
<name>A0A8D9AZS6_9HEMI</name>
<evidence type="ECO:0000313" key="2">
    <source>
        <dbReference type="EMBL" id="CAG6774077.1"/>
    </source>
</evidence>
<dbReference type="PANTHER" id="PTHR10773">
    <property type="entry name" value="DNA-DIRECTED RNA POLYMERASES I, II, AND III SUBUNIT RPABC2"/>
    <property type="match status" value="1"/>
</dbReference>
<evidence type="ECO:0000259" key="1">
    <source>
        <dbReference type="Pfam" id="PF25273"/>
    </source>
</evidence>
<protein>
    <recommendedName>
        <fullName evidence="1">DUF7869 domain-containing protein</fullName>
    </recommendedName>
</protein>
<sequence>MNERELADHEAHNIEKTFVYNRFLTHQKTSKNQKDDIQDTLCVSFDLQKVLTVPHGTSIHYYYSRKFAVYNFTLFESGTLRGINNIWTECDGNRGANEIASIVRNYLIDLDRNPNNQIQRVLFYSDNCCGQNKNRTMISVLFHTLKECEKIKTVQMNYLMVGHTYMPVDSVHSSIEKRSAKCDIQSPNEWVAIIKTSRLKPKPYEVVRLNHTDFLSWDNVTNHYMPKTLRKYESGEPFKITEVCSVTFKSKNNVLEVKNSYLPDAKASNFENAGKVRR</sequence>
<dbReference type="Pfam" id="PF25273">
    <property type="entry name" value="DUF7869"/>
    <property type="match status" value="1"/>
</dbReference>
<dbReference type="InterPro" id="IPR057191">
    <property type="entry name" value="DUF7869"/>
</dbReference>
<dbReference type="PANTHER" id="PTHR10773:SF19">
    <property type="match status" value="1"/>
</dbReference>
<dbReference type="AlphaFoldDB" id="A0A8D9AZS6"/>
<organism evidence="2">
    <name type="scientific">Cacopsylla melanoneura</name>
    <dbReference type="NCBI Taxonomy" id="428564"/>
    <lineage>
        <taxon>Eukaryota</taxon>
        <taxon>Metazoa</taxon>
        <taxon>Ecdysozoa</taxon>
        <taxon>Arthropoda</taxon>
        <taxon>Hexapoda</taxon>
        <taxon>Insecta</taxon>
        <taxon>Pterygota</taxon>
        <taxon>Neoptera</taxon>
        <taxon>Paraneoptera</taxon>
        <taxon>Hemiptera</taxon>
        <taxon>Sternorrhyncha</taxon>
        <taxon>Psylloidea</taxon>
        <taxon>Psyllidae</taxon>
        <taxon>Psyllinae</taxon>
        <taxon>Cacopsylla</taxon>
    </lineage>
</organism>